<keyword evidence="5 7" id="KW-1133">Transmembrane helix</keyword>
<feature type="transmembrane region" description="Helical" evidence="7">
    <location>
        <begin position="97"/>
        <end position="115"/>
    </location>
</feature>
<keyword evidence="6 7" id="KW-0472">Membrane</keyword>
<feature type="transmembrane region" description="Helical" evidence="7">
    <location>
        <begin position="121"/>
        <end position="141"/>
    </location>
</feature>
<feature type="transmembrane region" description="Helical" evidence="7">
    <location>
        <begin position="39"/>
        <end position="58"/>
    </location>
</feature>
<comment type="subcellular location">
    <subcellularLocation>
        <location evidence="1">Cell membrane</location>
        <topology evidence="1">Multi-pass membrane protein</topology>
    </subcellularLocation>
</comment>
<dbReference type="PANTHER" id="PTHR43045">
    <property type="entry name" value="SHIKIMATE TRANSPORTER"/>
    <property type="match status" value="1"/>
</dbReference>
<accession>A0ABS5NNU4</accession>
<proteinExistence type="predicted"/>
<reference evidence="9 10" key="1">
    <citation type="submission" date="2021-05" db="EMBL/GenBank/DDBJ databases">
        <title>Novel Bacillus species.</title>
        <authorList>
            <person name="Liu G."/>
        </authorList>
    </citation>
    <scope>NUCLEOTIDE SEQUENCE [LARGE SCALE GENOMIC DNA]</scope>
    <source>
        <strain evidence="9 10">FJAT-49705</strain>
    </source>
</reference>
<feature type="transmembrane region" description="Helical" evidence="7">
    <location>
        <begin position="64"/>
        <end position="85"/>
    </location>
</feature>
<comment type="caution">
    <text evidence="9">The sequence shown here is derived from an EMBL/GenBank/DDBJ whole genome shotgun (WGS) entry which is preliminary data.</text>
</comment>
<feature type="transmembrane region" description="Helical" evidence="7">
    <location>
        <begin position="410"/>
        <end position="431"/>
    </location>
</feature>
<evidence type="ECO:0000256" key="3">
    <source>
        <dbReference type="ARBA" id="ARBA00022475"/>
    </source>
</evidence>
<dbReference type="SUPFAM" id="SSF103473">
    <property type="entry name" value="MFS general substrate transporter"/>
    <property type="match status" value="1"/>
</dbReference>
<keyword evidence="4 7" id="KW-0812">Transmembrane</keyword>
<feature type="transmembrane region" description="Helical" evidence="7">
    <location>
        <begin position="197"/>
        <end position="216"/>
    </location>
</feature>
<dbReference type="CDD" id="cd17369">
    <property type="entry name" value="MFS_ShiA_like"/>
    <property type="match status" value="1"/>
</dbReference>
<feature type="domain" description="Major facilitator superfamily (MFS) profile" evidence="8">
    <location>
        <begin position="24"/>
        <end position="436"/>
    </location>
</feature>
<feature type="transmembrane region" description="Helical" evidence="7">
    <location>
        <begin position="382"/>
        <end position="404"/>
    </location>
</feature>
<protein>
    <submittedName>
        <fullName evidence="9">MHS family MFS transporter</fullName>
    </submittedName>
</protein>
<feature type="transmembrane region" description="Helical" evidence="7">
    <location>
        <begin position="286"/>
        <end position="305"/>
    </location>
</feature>
<name>A0ABS5NNU4_9BACI</name>
<gene>
    <name evidence="9" type="ORF">KHA94_04520</name>
</gene>
<evidence type="ECO:0000256" key="6">
    <source>
        <dbReference type="ARBA" id="ARBA00023136"/>
    </source>
</evidence>
<dbReference type="Pfam" id="PF07690">
    <property type="entry name" value="MFS_1"/>
    <property type="match status" value="1"/>
</dbReference>
<keyword evidence="2" id="KW-0813">Transport</keyword>
<keyword evidence="3" id="KW-1003">Cell membrane</keyword>
<evidence type="ECO:0000256" key="2">
    <source>
        <dbReference type="ARBA" id="ARBA00022448"/>
    </source>
</evidence>
<feature type="transmembrane region" description="Helical" evidence="7">
    <location>
        <begin position="317"/>
        <end position="335"/>
    </location>
</feature>
<dbReference type="InterPro" id="IPR036259">
    <property type="entry name" value="MFS_trans_sf"/>
</dbReference>
<organism evidence="9 10">
    <name type="scientific">Cytobacillus citreus</name>
    <dbReference type="NCBI Taxonomy" id="2833586"/>
    <lineage>
        <taxon>Bacteria</taxon>
        <taxon>Bacillati</taxon>
        <taxon>Bacillota</taxon>
        <taxon>Bacilli</taxon>
        <taxon>Bacillales</taxon>
        <taxon>Bacillaceae</taxon>
        <taxon>Cytobacillus</taxon>
    </lineage>
</organism>
<feature type="transmembrane region" description="Helical" evidence="7">
    <location>
        <begin position="162"/>
        <end position="185"/>
    </location>
</feature>
<evidence type="ECO:0000256" key="4">
    <source>
        <dbReference type="ARBA" id="ARBA00022692"/>
    </source>
</evidence>
<dbReference type="InterPro" id="IPR011701">
    <property type="entry name" value="MFS"/>
</dbReference>
<dbReference type="Proteomes" id="UP000681027">
    <property type="component" value="Unassembled WGS sequence"/>
</dbReference>
<keyword evidence="10" id="KW-1185">Reference proteome</keyword>
<feature type="transmembrane region" description="Helical" evidence="7">
    <location>
        <begin position="341"/>
        <end position="361"/>
    </location>
</feature>
<evidence type="ECO:0000256" key="7">
    <source>
        <dbReference type="SAM" id="Phobius"/>
    </source>
</evidence>
<evidence type="ECO:0000256" key="1">
    <source>
        <dbReference type="ARBA" id="ARBA00004651"/>
    </source>
</evidence>
<dbReference type="PANTHER" id="PTHR43045:SF1">
    <property type="entry name" value="SHIKIMATE TRANSPORTER"/>
    <property type="match status" value="1"/>
</dbReference>
<evidence type="ECO:0000256" key="5">
    <source>
        <dbReference type="ARBA" id="ARBA00022989"/>
    </source>
</evidence>
<dbReference type="InterPro" id="IPR020846">
    <property type="entry name" value="MFS_dom"/>
</dbReference>
<dbReference type="PROSITE" id="PS50850">
    <property type="entry name" value="MFS"/>
    <property type="match status" value="1"/>
</dbReference>
<sequence>MEGQGGKRMAKEKNNGLSKEQKKVAWASFMGTTIEWYDFYLYGTAAALVFPILFFPNLDPLVGTMAAFGSYAAGFIARPLGSMIFGHFGDRVGRKKILTISLLLMGIATFLMGVLPTYSSVGLLAPILISLLRIVQGFAVGGEWGSAVVMSVEHAPPNKRGLFGSFPQMGVPAGLLLSTIAFSTVSNNMSNEAFLVWGWRIPFLLSAFLVIVGLYVRLKVSESPVFLDVVNKKQQEKSPVRTVLREQKKPLFLTIGMKLLQNAVFYIYTVFVLSYIATSLKLDSSVGLNAVMTSSVIGLATLPLWSHLSDKIGRKPVYLFGTIASTVFVFPFFWMMNTGSIFLITIGIIIGLNILHDAVYGPQAVYFSELFGTKVRLSGASIGYQIGAILAGGFSPLIATYLLAKFDGQSWPIAVYLSVLGILSIISTIYARETYKDSLA</sequence>
<evidence type="ECO:0000313" key="9">
    <source>
        <dbReference type="EMBL" id="MBS4189482.1"/>
    </source>
</evidence>
<dbReference type="Gene3D" id="1.20.1250.20">
    <property type="entry name" value="MFS general substrate transporter like domains"/>
    <property type="match status" value="2"/>
</dbReference>
<feature type="transmembrane region" description="Helical" evidence="7">
    <location>
        <begin position="259"/>
        <end position="280"/>
    </location>
</feature>
<evidence type="ECO:0000259" key="8">
    <source>
        <dbReference type="PROSITE" id="PS50850"/>
    </source>
</evidence>
<dbReference type="EMBL" id="JAGYPM010000001">
    <property type="protein sequence ID" value="MBS4189482.1"/>
    <property type="molecule type" value="Genomic_DNA"/>
</dbReference>
<evidence type="ECO:0000313" key="10">
    <source>
        <dbReference type="Proteomes" id="UP000681027"/>
    </source>
</evidence>